<feature type="compositionally biased region" description="Polar residues" evidence="6">
    <location>
        <begin position="726"/>
        <end position="740"/>
    </location>
</feature>
<dbReference type="Proteomes" id="UP000481327">
    <property type="component" value="Unassembled WGS sequence"/>
</dbReference>
<dbReference type="InterPro" id="IPR000212">
    <property type="entry name" value="DNA_helicase_UvrD/REP"/>
</dbReference>
<dbReference type="Gene3D" id="3.40.91.30">
    <property type="match status" value="1"/>
</dbReference>
<feature type="domain" description="UvrD-like helicase ATP-binding" evidence="7">
    <location>
        <begin position="129"/>
        <end position="590"/>
    </location>
</feature>
<keyword evidence="4 5" id="KW-0067">ATP-binding</keyword>
<protein>
    <submittedName>
        <fullName evidence="8">AAA family ATPase</fullName>
    </submittedName>
</protein>
<dbReference type="AlphaFoldDB" id="A0A7C9GVH0"/>
<dbReference type="OrthoDB" id="5298826at2"/>
<keyword evidence="3 5" id="KW-0347">Helicase</keyword>
<dbReference type="GO" id="GO:0000725">
    <property type="term" value="P:recombinational repair"/>
    <property type="evidence" value="ECO:0007669"/>
    <property type="project" value="TreeGrafter"/>
</dbReference>
<dbReference type="InterPro" id="IPR027417">
    <property type="entry name" value="P-loop_NTPase"/>
</dbReference>
<evidence type="ECO:0000256" key="3">
    <source>
        <dbReference type="ARBA" id="ARBA00022806"/>
    </source>
</evidence>
<dbReference type="Gene3D" id="3.40.50.300">
    <property type="entry name" value="P-loop containing nucleotide triphosphate hydrolases"/>
    <property type="match status" value="2"/>
</dbReference>
<proteinExistence type="predicted"/>
<dbReference type="GO" id="GO:0005829">
    <property type="term" value="C:cytosol"/>
    <property type="evidence" value="ECO:0007669"/>
    <property type="project" value="TreeGrafter"/>
</dbReference>
<dbReference type="PROSITE" id="PS51198">
    <property type="entry name" value="UVRD_HELICASE_ATP_BIND"/>
    <property type="match status" value="1"/>
</dbReference>
<dbReference type="PANTHER" id="PTHR11070:SF63">
    <property type="entry name" value="DNA HELICASE IV"/>
    <property type="match status" value="1"/>
</dbReference>
<evidence type="ECO:0000313" key="8">
    <source>
        <dbReference type="EMBL" id="MQT17309.1"/>
    </source>
</evidence>
<feature type="binding site" evidence="5">
    <location>
        <begin position="150"/>
        <end position="157"/>
    </location>
    <ligand>
        <name>ATP</name>
        <dbReference type="ChEBI" id="CHEBI:30616"/>
    </ligand>
</feature>
<dbReference type="InterPro" id="IPR014016">
    <property type="entry name" value="UvrD-like_ATP-bd"/>
</dbReference>
<evidence type="ECO:0000256" key="5">
    <source>
        <dbReference type="PROSITE-ProRule" id="PRU00560"/>
    </source>
</evidence>
<comment type="caution">
    <text evidence="8">The sequence shown here is derived from an EMBL/GenBank/DDBJ whole genome shotgun (WGS) entry which is preliminary data.</text>
</comment>
<dbReference type="Pfam" id="PF00580">
    <property type="entry name" value="UvrD-helicase"/>
    <property type="match status" value="2"/>
</dbReference>
<feature type="region of interest" description="Disordered" evidence="6">
    <location>
        <begin position="715"/>
        <end position="740"/>
    </location>
</feature>
<evidence type="ECO:0000256" key="4">
    <source>
        <dbReference type="ARBA" id="ARBA00022840"/>
    </source>
</evidence>
<evidence type="ECO:0000259" key="7">
    <source>
        <dbReference type="PROSITE" id="PS51198"/>
    </source>
</evidence>
<dbReference type="EMBL" id="WIOL01000003">
    <property type="protein sequence ID" value="MQT17309.1"/>
    <property type="molecule type" value="Genomic_DNA"/>
</dbReference>
<dbReference type="PANTHER" id="PTHR11070">
    <property type="entry name" value="UVRD / RECB / PCRA DNA HELICASE FAMILY MEMBER"/>
    <property type="match status" value="1"/>
</dbReference>
<dbReference type="GO" id="GO:0003677">
    <property type="term" value="F:DNA binding"/>
    <property type="evidence" value="ECO:0007669"/>
    <property type="project" value="InterPro"/>
</dbReference>
<dbReference type="GO" id="GO:0005524">
    <property type="term" value="F:ATP binding"/>
    <property type="evidence" value="ECO:0007669"/>
    <property type="project" value="UniProtKB-UniRule"/>
</dbReference>
<name>A0A7C9GVH0_9SPHN</name>
<dbReference type="GO" id="GO:0043138">
    <property type="term" value="F:3'-5' DNA helicase activity"/>
    <property type="evidence" value="ECO:0007669"/>
    <property type="project" value="TreeGrafter"/>
</dbReference>
<evidence type="ECO:0000256" key="2">
    <source>
        <dbReference type="ARBA" id="ARBA00022801"/>
    </source>
</evidence>
<keyword evidence="2 5" id="KW-0378">Hydrolase</keyword>
<dbReference type="SUPFAM" id="SSF52540">
    <property type="entry name" value="P-loop containing nucleoside triphosphate hydrolases"/>
    <property type="match status" value="1"/>
</dbReference>
<keyword evidence="1 5" id="KW-0547">Nucleotide-binding</keyword>
<evidence type="ECO:0000313" key="9">
    <source>
        <dbReference type="Proteomes" id="UP000481327"/>
    </source>
</evidence>
<sequence>MIEWLVLAAAAVVADGLFGLDSKRSSSGGFQPVRFNEAEWRQKQDNEQKLWRARWEPSVDRSRWIPQSTAHRIMAGFPLPGFDTGTVHSNLNRSWKLKALLAEFAAHNEKFLVDQKIKLQEYFSTVEEAPLTDEQMDACICMDDAVQVVAAAGSGKTSTMVAKAGYAMKQGLAEPDQILMLAFNKDAAIELKQRVKKRLALFEKVDRVVAETFHAFGLHVIGTATGKKPSLARWAEPGQDVATVSEIITFLERSDSKFAAAWDDFQTIYARDILNPGDDETPDSYANGVAGFRTASGIVVKSEGERTIANWLYFRGIRFEYERPYEHETADKYHGQYRPDFFYPDINLYHEHFAIKSNGASFEKFVGYMDGVAWKRDLHKQQGTKLFETTFQQFVDGDMPRLLEAELRKHGLDPKRDHSIRPQSPLPMDNRSMARLVRVFQQHVKGNGLTTAALQVAADRYCQTGFPARIRTFLSLYLAIAGEWQRRLEREQSIDFDDMLLEAAAHVESGRYVSPFQMVLADEFQDSSRARIRLLKALTAQREGIHLCAVGDDWQGINRFAGADISVMNEFERNFSNSSRLALGTTFRFPQTLCDASSAFIQKNPAQIKKEVKTTSLLKGQSVFAFGFAGVDTASRHLESQLNKAYHSADANHHSGTSNLVRVMILGRYRSDKPAEIARWQRMFRDRLAIDFRTIHSAKGLGRVCCASKCERRAKRLPKPDPRRQSLANPDASTRSLPYG</sequence>
<reference evidence="8 9" key="1">
    <citation type="submission" date="2019-09" db="EMBL/GenBank/DDBJ databases">
        <title>Polymorphobacter sp. isolated from a lake in China.</title>
        <authorList>
            <person name="Liu Z."/>
        </authorList>
    </citation>
    <scope>NUCLEOTIDE SEQUENCE [LARGE SCALE GENOMIC DNA]</scope>
    <source>
        <strain evidence="8 9">D40P</strain>
    </source>
</reference>
<gene>
    <name evidence="8" type="ORF">F3168_08535</name>
</gene>
<accession>A0A7C9GVH0</accession>
<keyword evidence="9" id="KW-1185">Reference proteome</keyword>
<evidence type="ECO:0000256" key="1">
    <source>
        <dbReference type="ARBA" id="ARBA00022741"/>
    </source>
</evidence>
<dbReference type="RefSeq" id="WP_152577789.1">
    <property type="nucleotide sequence ID" value="NZ_JAATJI010000002.1"/>
</dbReference>
<evidence type="ECO:0000256" key="6">
    <source>
        <dbReference type="SAM" id="MobiDB-lite"/>
    </source>
</evidence>
<organism evidence="8 9">
    <name type="scientific">Sandarakinorhabdus fusca</name>
    <dbReference type="NCBI Taxonomy" id="1439888"/>
    <lineage>
        <taxon>Bacteria</taxon>
        <taxon>Pseudomonadati</taxon>
        <taxon>Pseudomonadota</taxon>
        <taxon>Alphaproteobacteria</taxon>
        <taxon>Sphingomonadales</taxon>
        <taxon>Sphingosinicellaceae</taxon>
        <taxon>Sandarakinorhabdus</taxon>
    </lineage>
</organism>
<dbReference type="GO" id="GO:0016787">
    <property type="term" value="F:hydrolase activity"/>
    <property type="evidence" value="ECO:0007669"/>
    <property type="project" value="UniProtKB-UniRule"/>
</dbReference>